<dbReference type="InterPro" id="IPR011059">
    <property type="entry name" value="Metal-dep_hydrolase_composite"/>
</dbReference>
<comment type="caution">
    <text evidence="3">The sequence shown here is derived from an EMBL/GenBank/DDBJ whole genome shotgun (WGS) entry which is preliminary data.</text>
</comment>
<sequence length="373" mass="41156">MCIILRKCRYAVKSFKPFQIVEFADIAMDRGVVTCIGDCAHLQKCCELECDDSIAVPGFVSMHTHVLPGGNSTGYSVEVVRRVLDILVRYGYTATHIVDIDDAIIEDACKAAEEIGVRISIGPTISNSKDLKKLSYLKLFKRSQFCFPSVNISSVEDLDTSVLTAVKEFTSAYSPPLHIHITSSENLSKTLAFYRKTGSWPIIVLDSLGLLTEKTCIAHASWITTWEIERISERDSCVILTPFADAVRGVHGVAHPTLFSIGRLCLGIDNPWHRPSPSLLFDIVALQAIYSNRTWGAYPDTLQILHYSTTLGSKTIGGSPGIIEVGKKADIAVLRANQDALDKSISGFILRGLAQYAKYTIVDGKLVWRHQYA</sequence>
<dbReference type="PANTHER" id="PTHR43794">
    <property type="entry name" value="AMINOHYDROLASE SSNA-RELATED"/>
    <property type="match status" value="1"/>
</dbReference>
<dbReference type="Pfam" id="PF01979">
    <property type="entry name" value="Amidohydro_1"/>
    <property type="match status" value="1"/>
</dbReference>
<dbReference type="SUPFAM" id="SSF51556">
    <property type="entry name" value="Metallo-dependent hydrolases"/>
    <property type="match status" value="1"/>
</dbReference>
<reference evidence="3" key="1">
    <citation type="journal article" date="2020" name="mSystems">
        <title>Genome- and Community-Level Interaction Insights into Carbon Utilization and Element Cycling Functions of Hydrothermarchaeota in Hydrothermal Sediment.</title>
        <authorList>
            <person name="Zhou Z."/>
            <person name="Liu Y."/>
            <person name="Xu W."/>
            <person name="Pan J."/>
            <person name="Luo Z.H."/>
            <person name="Li M."/>
        </authorList>
    </citation>
    <scope>NUCLEOTIDE SEQUENCE [LARGE SCALE GENOMIC DNA]</scope>
    <source>
        <strain evidence="3">SpSt-732</strain>
    </source>
</reference>
<dbReference type="InterPro" id="IPR050287">
    <property type="entry name" value="MTA/SAH_deaminase"/>
</dbReference>
<evidence type="ECO:0000256" key="1">
    <source>
        <dbReference type="ARBA" id="ARBA00022801"/>
    </source>
</evidence>
<name>A0A7C4BDX6_9CREN</name>
<dbReference type="InterPro" id="IPR006680">
    <property type="entry name" value="Amidohydro-rel"/>
</dbReference>
<dbReference type="PANTHER" id="PTHR43794:SF11">
    <property type="entry name" value="AMIDOHYDROLASE-RELATED DOMAIN-CONTAINING PROTEIN"/>
    <property type="match status" value="1"/>
</dbReference>
<protein>
    <recommendedName>
        <fullName evidence="2">Amidohydrolase-related domain-containing protein</fullName>
    </recommendedName>
</protein>
<evidence type="ECO:0000259" key="2">
    <source>
        <dbReference type="Pfam" id="PF01979"/>
    </source>
</evidence>
<accession>A0A7C4BDX6</accession>
<dbReference type="AlphaFoldDB" id="A0A7C4BDX6"/>
<dbReference type="SUPFAM" id="SSF51338">
    <property type="entry name" value="Composite domain of metallo-dependent hydrolases"/>
    <property type="match status" value="1"/>
</dbReference>
<dbReference type="InterPro" id="IPR032466">
    <property type="entry name" value="Metal_Hydrolase"/>
</dbReference>
<dbReference type="Gene3D" id="3.20.20.140">
    <property type="entry name" value="Metal-dependent hydrolases"/>
    <property type="match status" value="1"/>
</dbReference>
<keyword evidence="1" id="KW-0378">Hydrolase</keyword>
<organism evidence="3">
    <name type="scientific">Ignisphaera aggregans</name>
    <dbReference type="NCBI Taxonomy" id="334771"/>
    <lineage>
        <taxon>Archaea</taxon>
        <taxon>Thermoproteota</taxon>
        <taxon>Thermoprotei</taxon>
        <taxon>Desulfurococcales</taxon>
        <taxon>Desulfurococcaceae</taxon>
        <taxon>Ignisphaera</taxon>
    </lineage>
</organism>
<gene>
    <name evidence="3" type="ORF">ENV14_05195</name>
</gene>
<proteinExistence type="predicted"/>
<feature type="domain" description="Amidohydrolase-related" evidence="2">
    <location>
        <begin position="54"/>
        <end position="366"/>
    </location>
</feature>
<dbReference type="GO" id="GO:0016810">
    <property type="term" value="F:hydrolase activity, acting on carbon-nitrogen (but not peptide) bonds"/>
    <property type="evidence" value="ECO:0007669"/>
    <property type="project" value="InterPro"/>
</dbReference>
<evidence type="ECO:0000313" key="3">
    <source>
        <dbReference type="EMBL" id="HGI87772.1"/>
    </source>
</evidence>
<dbReference type="EMBL" id="DTFF01000044">
    <property type="protein sequence ID" value="HGI87772.1"/>
    <property type="molecule type" value="Genomic_DNA"/>
</dbReference>